<evidence type="ECO:0000313" key="12">
    <source>
        <dbReference type="Proteomes" id="UP000326565"/>
    </source>
</evidence>
<sequence length="635" mass="72389">MGPLIEGSPLSWDDVERTKLVARQWAVEQLLNIWHKGKCVKDSESLWGDEIEYTLVQLNSKAAQSTVVLDQIRILEEWADYTAGTQCDHSRSVIQPEWASYMLETIPDQPYRGDVDSLLAVEGNMKRRRKLIQQFLLQDQHVVSISIFPCLGISGQFTTPYLMPSETWKYSRMLPREICSPITRYSLVEENICARRVHRAEIHIPIYRDEKTPWPFQDRPPCPATGQGPQRKIDSSSQVRENCIYLDGVGFGAGSCCLQATFQGENESAARWLYDQLIPLGPVALALTAATPVYKGYLADSDVRWNWISASLDDRTAQEKVNLPPRFSSNVTYISTDKRCKEEYLCSRLLVDDDAKDQLLRGGMDQRLATHFAHILSRDPVYLSQRDISDVNVGDDNVFNAFQSGVWQHVRLKLPPPDNSDIGWRVEFRPMEVQPRDSENAAFVIFMFLLSRAIIAFDLDFYVPIDKVTESMDAAHKRHAVLSERLWFRKEGWSSERFCSAMCLRQAQICLCSTGAIARRDSGISVSQGPEYALMTVNEIINGEVQSELRGKAKFLGLIPIILIYLELSGISQNQMKRLSPYLDLVSKRASTQLPTPAHWIRSFVKRHPKYQNDSVVHQEICYDLMKEIVHMGSD</sequence>
<dbReference type="InterPro" id="IPR014746">
    <property type="entry name" value="Gln_synth/guanido_kin_cat_dom"/>
</dbReference>
<accession>A0A5N5WKI3</accession>
<evidence type="ECO:0000313" key="11">
    <source>
        <dbReference type="EMBL" id="KAB8067720.1"/>
    </source>
</evidence>
<protein>
    <recommendedName>
        <fullName evidence="3 10">Glutamate--cysteine ligase</fullName>
        <ecNumber evidence="3 10">6.3.2.2</ecNumber>
    </recommendedName>
    <alternativeName>
        <fullName evidence="9 10">Gamma-ECS</fullName>
    </alternativeName>
    <alternativeName>
        <fullName evidence="8 10">Gamma-glutamylcysteine synthetase</fullName>
    </alternativeName>
</protein>
<dbReference type="InterPro" id="IPR004308">
    <property type="entry name" value="GCS"/>
</dbReference>
<organism evidence="11 12">
    <name type="scientific">Aspergillus leporis</name>
    <dbReference type="NCBI Taxonomy" id="41062"/>
    <lineage>
        <taxon>Eukaryota</taxon>
        <taxon>Fungi</taxon>
        <taxon>Dikarya</taxon>
        <taxon>Ascomycota</taxon>
        <taxon>Pezizomycotina</taxon>
        <taxon>Eurotiomycetes</taxon>
        <taxon>Eurotiomycetidae</taxon>
        <taxon>Eurotiales</taxon>
        <taxon>Aspergillaceae</taxon>
        <taxon>Aspergillus</taxon>
        <taxon>Aspergillus subgen. Circumdati</taxon>
    </lineage>
</organism>
<evidence type="ECO:0000256" key="5">
    <source>
        <dbReference type="ARBA" id="ARBA00022684"/>
    </source>
</evidence>
<evidence type="ECO:0000256" key="8">
    <source>
        <dbReference type="ARBA" id="ARBA00030585"/>
    </source>
</evidence>
<dbReference type="Gene3D" id="3.30.590.50">
    <property type="match status" value="2"/>
</dbReference>
<keyword evidence="12" id="KW-1185">Reference proteome</keyword>
<dbReference type="Gene3D" id="1.10.8.960">
    <property type="match status" value="1"/>
</dbReference>
<evidence type="ECO:0000256" key="9">
    <source>
        <dbReference type="ARBA" id="ARBA00032122"/>
    </source>
</evidence>
<dbReference type="EC" id="6.3.2.2" evidence="3 10"/>
<dbReference type="Pfam" id="PF03074">
    <property type="entry name" value="GCS"/>
    <property type="match status" value="1"/>
</dbReference>
<reference evidence="11 12" key="1">
    <citation type="submission" date="2019-04" db="EMBL/GenBank/DDBJ databases">
        <title>Friends and foes A comparative genomics study of 23 Aspergillus species from section Flavi.</title>
        <authorList>
            <consortium name="DOE Joint Genome Institute"/>
            <person name="Kjaerbolling I."/>
            <person name="Vesth T."/>
            <person name="Frisvad J.C."/>
            <person name="Nybo J.L."/>
            <person name="Theobald S."/>
            <person name="Kildgaard S."/>
            <person name="Isbrandt T."/>
            <person name="Kuo A."/>
            <person name="Sato A."/>
            <person name="Lyhne E.K."/>
            <person name="Kogle M.E."/>
            <person name="Wiebenga A."/>
            <person name="Kun R.S."/>
            <person name="Lubbers R.J."/>
            <person name="Makela M.R."/>
            <person name="Barry K."/>
            <person name="Chovatia M."/>
            <person name="Clum A."/>
            <person name="Daum C."/>
            <person name="Haridas S."/>
            <person name="He G."/>
            <person name="LaButti K."/>
            <person name="Lipzen A."/>
            <person name="Mondo S."/>
            <person name="Riley R."/>
            <person name="Salamov A."/>
            <person name="Simmons B.A."/>
            <person name="Magnuson J.K."/>
            <person name="Henrissat B."/>
            <person name="Mortensen U.H."/>
            <person name="Larsen T.O."/>
            <person name="Devries R.P."/>
            <person name="Grigoriev I.V."/>
            <person name="Machida M."/>
            <person name="Baker S.E."/>
            <person name="Andersen M.R."/>
        </authorList>
    </citation>
    <scope>NUCLEOTIDE SEQUENCE [LARGE SCALE GENOMIC DNA]</scope>
    <source>
        <strain evidence="11 12">CBS 151.66</strain>
    </source>
</reference>
<evidence type="ECO:0000256" key="1">
    <source>
        <dbReference type="ARBA" id="ARBA00005006"/>
    </source>
</evidence>
<evidence type="ECO:0000256" key="7">
    <source>
        <dbReference type="ARBA" id="ARBA00022840"/>
    </source>
</evidence>
<evidence type="ECO:0000256" key="3">
    <source>
        <dbReference type="ARBA" id="ARBA00012220"/>
    </source>
</evidence>
<comment type="similarity">
    <text evidence="2 10">Belongs to the glutamate--cysteine ligase type 3 family.</text>
</comment>
<dbReference type="GO" id="GO:0017109">
    <property type="term" value="C:glutamate-cysteine ligase complex"/>
    <property type="evidence" value="ECO:0007669"/>
    <property type="project" value="TreeGrafter"/>
</dbReference>
<evidence type="ECO:0000256" key="2">
    <source>
        <dbReference type="ARBA" id="ARBA00008100"/>
    </source>
</evidence>
<comment type="pathway">
    <text evidence="1 10">Sulfur metabolism; glutathione biosynthesis; glutathione from L-cysteine and L-glutamate: step 1/2.</text>
</comment>
<keyword evidence="7 10" id="KW-0067">ATP-binding</keyword>
<proteinExistence type="inferred from homology"/>
<keyword evidence="6 10" id="KW-0547">Nucleotide-binding</keyword>
<dbReference type="GO" id="GO:0004357">
    <property type="term" value="F:glutamate-cysteine ligase activity"/>
    <property type="evidence" value="ECO:0007669"/>
    <property type="project" value="UniProtKB-UniRule"/>
</dbReference>
<dbReference type="GO" id="GO:0006750">
    <property type="term" value="P:glutathione biosynthetic process"/>
    <property type="evidence" value="ECO:0007669"/>
    <property type="project" value="UniProtKB-UniRule"/>
</dbReference>
<evidence type="ECO:0000256" key="10">
    <source>
        <dbReference type="RuleBase" id="RU367135"/>
    </source>
</evidence>
<evidence type="ECO:0000256" key="6">
    <source>
        <dbReference type="ARBA" id="ARBA00022741"/>
    </source>
</evidence>
<comment type="catalytic activity">
    <reaction evidence="10">
        <text>L-cysteine + L-glutamate + ATP = gamma-L-glutamyl-L-cysteine + ADP + phosphate + H(+)</text>
        <dbReference type="Rhea" id="RHEA:13285"/>
        <dbReference type="ChEBI" id="CHEBI:15378"/>
        <dbReference type="ChEBI" id="CHEBI:29985"/>
        <dbReference type="ChEBI" id="CHEBI:30616"/>
        <dbReference type="ChEBI" id="CHEBI:35235"/>
        <dbReference type="ChEBI" id="CHEBI:43474"/>
        <dbReference type="ChEBI" id="CHEBI:58173"/>
        <dbReference type="ChEBI" id="CHEBI:456216"/>
        <dbReference type="EC" id="6.3.2.2"/>
    </reaction>
</comment>
<evidence type="ECO:0000256" key="4">
    <source>
        <dbReference type="ARBA" id="ARBA00022598"/>
    </source>
</evidence>
<dbReference type="SUPFAM" id="SSF55931">
    <property type="entry name" value="Glutamine synthetase/guanido kinase"/>
    <property type="match status" value="1"/>
</dbReference>
<dbReference type="PANTHER" id="PTHR11164:SF0">
    <property type="entry name" value="GLUTAMATE--CYSTEINE LIGASE CATALYTIC SUBUNIT"/>
    <property type="match status" value="1"/>
</dbReference>
<dbReference type="PANTHER" id="PTHR11164">
    <property type="entry name" value="GLUTAMATE CYSTEINE LIGASE"/>
    <property type="match status" value="1"/>
</dbReference>
<gene>
    <name evidence="11" type="ORF">BDV29DRAFT_163084</name>
</gene>
<dbReference type="UniPathway" id="UPA00142">
    <property type="reaction ID" value="UER00209"/>
</dbReference>
<dbReference type="OrthoDB" id="7939818at2759"/>
<dbReference type="Proteomes" id="UP000326565">
    <property type="component" value="Unassembled WGS sequence"/>
</dbReference>
<name>A0A5N5WKI3_9EURO</name>
<keyword evidence="5 10" id="KW-0317">Glutathione biosynthesis</keyword>
<dbReference type="EMBL" id="ML732454">
    <property type="protein sequence ID" value="KAB8067720.1"/>
    <property type="molecule type" value="Genomic_DNA"/>
</dbReference>
<dbReference type="GO" id="GO:0005524">
    <property type="term" value="F:ATP binding"/>
    <property type="evidence" value="ECO:0007669"/>
    <property type="project" value="UniProtKB-UniRule"/>
</dbReference>
<keyword evidence="4 10" id="KW-0436">Ligase</keyword>
<dbReference type="AlphaFoldDB" id="A0A5N5WKI3"/>